<comment type="caution">
    <text evidence="4">The sequence shown here is derived from an EMBL/GenBank/DDBJ whole genome shotgun (WGS) entry which is preliminary data.</text>
</comment>
<reference evidence="4" key="1">
    <citation type="submission" date="2020-06" db="EMBL/GenBank/DDBJ databases">
        <title>Legume-microbial interactions unlock mineral nutrients during tropical forest succession.</title>
        <authorList>
            <person name="Epihov D.Z."/>
        </authorList>
    </citation>
    <scope>NUCLEOTIDE SEQUENCE [LARGE SCALE GENOMIC DNA]</scope>
    <source>
        <strain evidence="4">Pan2503</strain>
    </source>
</reference>
<proteinExistence type="predicted"/>
<dbReference type="Gene3D" id="3.30.2020.30">
    <property type="match status" value="1"/>
</dbReference>
<dbReference type="GO" id="GO:0046872">
    <property type="term" value="F:metal ion binding"/>
    <property type="evidence" value="ECO:0007669"/>
    <property type="project" value="UniProtKB-KW"/>
</dbReference>
<dbReference type="InterPro" id="IPR010376">
    <property type="entry name" value="GBBH-like_N"/>
</dbReference>
<evidence type="ECO:0000259" key="3">
    <source>
        <dbReference type="Pfam" id="PF06155"/>
    </source>
</evidence>
<evidence type="ECO:0000256" key="2">
    <source>
        <dbReference type="ARBA" id="ARBA00023004"/>
    </source>
</evidence>
<name>A0A7V8SWU2_9BACT</name>
<evidence type="ECO:0000256" key="1">
    <source>
        <dbReference type="ARBA" id="ARBA00022723"/>
    </source>
</evidence>
<evidence type="ECO:0000313" key="4">
    <source>
        <dbReference type="EMBL" id="MBA0085231.1"/>
    </source>
</evidence>
<dbReference type="Proteomes" id="UP000567293">
    <property type="component" value="Unassembled WGS sequence"/>
</dbReference>
<keyword evidence="5" id="KW-1185">Reference proteome</keyword>
<evidence type="ECO:0000313" key="5">
    <source>
        <dbReference type="Proteomes" id="UP000567293"/>
    </source>
</evidence>
<dbReference type="Pfam" id="PF06155">
    <property type="entry name" value="GBBH-like_N"/>
    <property type="match status" value="1"/>
</dbReference>
<organism evidence="4 5">
    <name type="scientific">Candidatus Acidiferrum panamense</name>
    <dbReference type="NCBI Taxonomy" id="2741543"/>
    <lineage>
        <taxon>Bacteria</taxon>
        <taxon>Pseudomonadati</taxon>
        <taxon>Acidobacteriota</taxon>
        <taxon>Terriglobia</taxon>
        <taxon>Candidatus Acidiferrales</taxon>
        <taxon>Candidatus Acidiferrum</taxon>
    </lineage>
</organism>
<sequence length="129" mass="13905">MPTPLDPRKKPTSVKIHVSSGAGVDVTWADGHASHYDFAYLRDECPCATCNDERAKKEDFKSVAPGMAASPLLPMYKPKARAKAATPVGNYAIQITFTDGHSTGIYAYDHLRSICPCAECAKTFRAAVG</sequence>
<accession>A0A7V8SWU2</accession>
<dbReference type="PANTHER" id="PTHR35303">
    <property type="entry name" value="OS02G0197800 PROTEIN"/>
    <property type="match status" value="1"/>
</dbReference>
<dbReference type="EMBL" id="JACDQQ010000918">
    <property type="protein sequence ID" value="MBA0085231.1"/>
    <property type="molecule type" value="Genomic_DNA"/>
</dbReference>
<keyword evidence="1" id="KW-0479">Metal-binding</keyword>
<dbReference type="InterPro" id="IPR038492">
    <property type="entry name" value="GBBH-like_N_sf"/>
</dbReference>
<gene>
    <name evidence="4" type="ORF">HRJ53_09555</name>
</gene>
<feature type="domain" description="Gamma-butyrobetaine hydroxylase-like N-terminal" evidence="3">
    <location>
        <begin position="21"/>
        <end position="112"/>
    </location>
</feature>
<protein>
    <submittedName>
        <fullName evidence="4">DUF971 domain-containing protein</fullName>
    </submittedName>
</protein>
<dbReference type="AlphaFoldDB" id="A0A7V8SWU2"/>
<keyword evidence="2" id="KW-0408">Iron</keyword>